<dbReference type="GO" id="GO:0043332">
    <property type="term" value="C:mating projection tip"/>
    <property type="evidence" value="ECO:0007669"/>
    <property type="project" value="TreeGrafter"/>
</dbReference>
<dbReference type="InterPro" id="IPR001452">
    <property type="entry name" value="SH3_domain"/>
</dbReference>
<feature type="coiled-coil region" evidence="3">
    <location>
        <begin position="139"/>
        <end position="183"/>
    </location>
</feature>
<reference evidence="7 8" key="1">
    <citation type="journal article" date="2014" name="Genome Announc.">
        <title>Draft genome sequence of the pathogenic fungus Scedosporium apiospermum.</title>
        <authorList>
            <person name="Vandeputte P."/>
            <person name="Ghamrawi S."/>
            <person name="Rechenmann M."/>
            <person name="Iltis A."/>
            <person name="Giraud S."/>
            <person name="Fleury M."/>
            <person name="Thornton C."/>
            <person name="Delhaes L."/>
            <person name="Meyer W."/>
            <person name="Papon N."/>
            <person name="Bouchara J.P."/>
        </authorList>
    </citation>
    <scope>NUCLEOTIDE SEQUENCE [LARGE SCALE GENOMIC DNA]</scope>
    <source>
        <strain evidence="7 8">IHEM 14462</strain>
    </source>
</reference>
<dbReference type="PRINTS" id="PR00452">
    <property type="entry name" value="SH3DOMAIN"/>
</dbReference>
<dbReference type="SMART" id="SM00326">
    <property type="entry name" value="SH3"/>
    <property type="match status" value="1"/>
</dbReference>
<dbReference type="GO" id="GO:0008289">
    <property type="term" value="F:lipid binding"/>
    <property type="evidence" value="ECO:0007669"/>
    <property type="project" value="TreeGrafter"/>
</dbReference>
<dbReference type="PROSITE" id="PS50002">
    <property type="entry name" value="SH3"/>
    <property type="match status" value="1"/>
</dbReference>
<evidence type="ECO:0000259" key="6">
    <source>
        <dbReference type="PROSITE" id="PS51021"/>
    </source>
</evidence>
<evidence type="ECO:0000256" key="1">
    <source>
        <dbReference type="ARBA" id="ARBA00022443"/>
    </source>
</evidence>
<dbReference type="CDD" id="cd07599">
    <property type="entry name" value="BAR_Rvs167p"/>
    <property type="match status" value="1"/>
</dbReference>
<dbReference type="HOGENOM" id="CLU_025518_1_0_1"/>
<dbReference type="InterPro" id="IPR036028">
    <property type="entry name" value="SH3-like_dom_sf"/>
</dbReference>
<dbReference type="GO" id="GO:0031097">
    <property type="term" value="C:medial cortex"/>
    <property type="evidence" value="ECO:0007669"/>
    <property type="project" value="TreeGrafter"/>
</dbReference>
<dbReference type="PROSITE" id="PS51021">
    <property type="entry name" value="BAR"/>
    <property type="match status" value="1"/>
</dbReference>
<dbReference type="Proteomes" id="UP000028545">
    <property type="component" value="Unassembled WGS sequence"/>
</dbReference>
<dbReference type="Gene3D" id="1.20.1270.60">
    <property type="entry name" value="Arfaptin homology (AH) domain/BAR domain"/>
    <property type="match status" value="1"/>
</dbReference>
<dbReference type="InterPro" id="IPR004148">
    <property type="entry name" value="BAR_dom"/>
</dbReference>
<organism evidence="7 8">
    <name type="scientific">Pseudallescheria apiosperma</name>
    <name type="common">Scedosporium apiospermum</name>
    <dbReference type="NCBI Taxonomy" id="563466"/>
    <lineage>
        <taxon>Eukaryota</taxon>
        <taxon>Fungi</taxon>
        <taxon>Dikarya</taxon>
        <taxon>Ascomycota</taxon>
        <taxon>Pezizomycotina</taxon>
        <taxon>Sordariomycetes</taxon>
        <taxon>Hypocreomycetidae</taxon>
        <taxon>Microascales</taxon>
        <taxon>Microascaceae</taxon>
        <taxon>Scedosporium</taxon>
    </lineage>
</organism>
<evidence type="ECO:0000313" key="8">
    <source>
        <dbReference type="Proteomes" id="UP000028545"/>
    </source>
</evidence>
<evidence type="ECO:0000256" key="2">
    <source>
        <dbReference type="PROSITE-ProRule" id="PRU00192"/>
    </source>
</evidence>
<dbReference type="EMBL" id="JOWA01000098">
    <property type="protein sequence ID" value="KEZ42774.1"/>
    <property type="molecule type" value="Genomic_DNA"/>
</dbReference>
<dbReference type="GeneID" id="27724252"/>
<dbReference type="SUPFAM" id="SSF50044">
    <property type="entry name" value="SH3-domain"/>
    <property type="match status" value="1"/>
</dbReference>
<evidence type="ECO:0000256" key="4">
    <source>
        <dbReference type="SAM" id="MobiDB-lite"/>
    </source>
</evidence>
<feature type="compositionally biased region" description="Pro residues" evidence="4">
    <location>
        <begin position="307"/>
        <end position="318"/>
    </location>
</feature>
<dbReference type="RefSeq" id="XP_016642573.1">
    <property type="nucleotide sequence ID" value="XM_016787558.1"/>
</dbReference>
<dbReference type="InterPro" id="IPR046982">
    <property type="entry name" value="BIN3/RVS161-like"/>
</dbReference>
<dbReference type="PANTHER" id="PTHR47174">
    <property type="entry name" value="BRIDGING INTEGRATOR 3"/>
    <property type="match status" value="1"/>
</dbReference>
<dbReference type="GO" id="GO:0030479">
    <property type="term" value="C:actin cortical patch"/>
    <property type="evidence" value="ECO:0007669"/>
    <property type="project" value="TreeGrafter"/>
</dbReference>
<evidence type="ECO:0000313" key="7">
    <source>
        <dbReference type="EMBL" id="KEZ42774.1"/>
    </source>
</evidence>
<keyword evidence="1 2" id="KW-0728">SH3 domain</keyword>
<comment type="caution">
    <text evidence="7">The sequence shown here is derived from an EMBL/GenBank/DDBJ whole genome shotgun (WGS) entry which is preliminary data.</text>
</comment>
<proteinExistence type="predicted"/>
<dbReference type="KEGG" id="sapo:SAPIO_CDS5180"/>
<dbReference type="GO" id="GO:0097320">
    <property type="term" value="P:plasma membrane tubulation"/>
    <property type="evidence" value="ECO:0007669"/>
    <property type="project" value="TreeGrafter"/>
</dbReference>
<feature type="domain" description="SH3" evidence="5">
    <location>
        <begin position="406"/>
        <end position="465"/>
    </location>
</feature>
<feature type="domain" description="BAR" evidence="6">
    <location>
        <begin position="7"/>
        <end position="241"/>
    </location>
</feature>
<dbReference type="InterPro" id="IPR027267">
    <property type="entry name" value="AH/BAR_dom_sf"/>
</dbReference>
<evidence type="ECO:0000256" key="3">
    <source>
        <dbReference type="SAM" id="Coils"/>
    </source>
</evidence>
<dbReference type="AlphaFoldDB" id="A0A084G612"/>
<dbReference type="Pfam" id="PF00018">
    <property type="entry name" value="SH3_1"/>
    <property type="match status" value="1"/>
</dbReference>
<dbReference type="PANTHER" id="PTHR47174:SF2">
    <property type="entry name" value="SH3 DOMAIN SIGNALLING PROTEIN (AFU_ORTHOLOGUE AFUA_5G07670)"/>
    <property type="match status" value="1"/>
</dbReference>
<dbReference type="GO" id="GO:0006897">
    <property type="term" value="P:endocytosis"/>
    <property type="evidence" value="ECO:0007669"/>
    <property type="project" value="InterPro"/>
</dbReference>
<dbReference type="Gene3D" id="2.30.30.40">
    <property type="entry name" value="SH3 Domains"/>
    <property type="match status" value="1"/>
</dbReference>
<dbReference type="FunFam" id="2.30.30.40:FF:000100">
    <property type="entry name" value="SH3 domain-containing YSC84-like protein 1"/>
    <property type="match status" value="1"/>
</dbReference>
<evidence type="ECO:0000259" key="5">
    <source>
        <dbReference type="PROSITE" id="PS50002"/>
    </source>
</evidence>
<dbReference type="GO" id="GO:0051666">
    <property type="term" value="P:actin cortical patch localization"/>
    <property type="evidence" value="ECO:0007669"/>
    <property type="project" value="InterPro"/>
</dbReference>
<dbReference type="VEuPathDB" id="FungiDB:SAPIO_CDS5180"/>
<dbReference type="SUPFAM" id="SSF103657">
    <property type="entry name" value="BAR/IMD domain-like"/>
    <property type="match status" value="1"/>
</dbReference>
<keyword evidence="8" id="KW-1185">Reference proteome</keyword>
<protein>
    <submittedName>
        <fullName evidence="7">Sh3 domain signaling protein</fullName>
    </submittedName>
</protein>
<dbReference type="GO" id="GO:1990528">
    <property type="term" value="C:Rvs161p-Rvs167p complex"/>
    <property type="evidence" value="ECO:0007669"/>
    <property type="project" value="TreeGrafter"/>
</dbReference>
<gene>
    <name evidence="7" type="ORF">SAPIO_CDS5180</name>
</gene>
<feature type="region of interest" description="Disordered" evidence="4">
    <location>
        <begin position="280"/>
        <end position="344"/>
    </location>
</feature>
<name>A0A084G612_PSEDA</name>
<keyword evidence="3" id="KW-0175">Coiled coil</keyword>
<sequence length="465" mass="51088">MNSMTRTFGKFMHRSPGDNARVSVLLKDYEDVDRLLAKLVEEARSLRDAWHGMVMTQLGAASEYVTLYDPIVGASDGHGRRAEPTPEPLLIRSFNLRQAYADIKDDMVAELSAFEAGVVKPGSDARDAIQPIRRTIKKRENKRLDYEKQQERVKKLQRKPGKSAKEDALMHKAEEDLDRLSEEFTIVDTHLRESLPPVIEASFRIVPPLLATIISIQNRLLGLAYTAVHHYCLENNFQSPSPPMDIVISDWETGFRPIQKEIESLAIIRSGRVILQPMKVGEERSRSVPVSATKGDTKNGVTRSTPGPIPASGPPRPRLIPHSPSGYHGPPRQRSPAPTSTVVGSGVATDFTVATGLSDSSAVSSPGPRVAADYFGHATARTSSTIANVAARKKPPPPPPPKKVTLVEEFVVALYDFSGQGSGDLSFREGDLIKVIKKTKTDQDWWVGELGGVRGSFPANYCRLT</sequence>
<dbReference type="OrthoDB" id="10255128at2759"/>
<dbReference type="OMA" id="MLAHYYT"/>
<dbReference type="Pfam" id="PF03114">
    <property type="entry name" value="BAR"/>
    <property type="match status" value="1"/>
</dbReference>
<accession>A0A084G612</accession>